<reference evidence="2" key="1">
    <citation type="submission" date="2007-04" db="EMBL/GenBank/DDBJ databases">
        <authorList>
            <consortium name="The Broad Institute Genome Sequencing Platform"/>
            <person name="Birren B."/>
            <person name="Lander E."/>
            <person name="Galagan J."/>
            <person name="Nusbaum C."/>
            <person name="Devon K."/>
            <person name="Ma L.-J."/>
            <person name="Jaffe D."/>
            <person name="Butler J."/>
            <person name="Alvarez P."/>
            <person name="Gnerre S."/>
            <person name="Grabherr M."/>
            <person name="Kleber M."/>
            <person name="Mauceli E."/>
            <person name="Brockman W."/>
            <person name="MacCallum I.A."/>
            <person name="Young S."/>
            <person name="LaButti K."/>
            <person name="DeCaprio D."/>
            <person name="Crawford M."/>
            <person name="Koehrsen M."/>
            <person name="Engels R."/>
            <person name="Montgomery P."/>
            <person name="Pearson M."/>
            <person name="Howarth C."/>
            <person name="Larson L."/>
            <person name="White J."/>
            <person name="O'Leary S."/>
            <person name="Kodira C."/>
            <person name="Zeng Q."/>
            <person name="Yandava C."/>
            <person name="Alvarado L."/>
            <person name="Kistler C."/>
            <person name="Shim W.-B."/>
            <person name="Kang S."/>
            <person name="Woloshuk C."/>
        </authorList>
    </citation>
    <scope>NUCLEOTIDE SEQUENCE</scope>
    <source>
        <strain evidence="2">4287</strain>
    </source>
</reference>
<dbReference type="RefSeq" id="XP_018249821.1">
    <property type="nucleotide sequence ID" value="XM_018391218.1"/>
</dbReference>
<sequence>MPETSIKASLAPQDSDLGIRNSLNQSTNSQLRSPSSVIMSRLPPAEKLPLAVRKNIRDSWENTKEDHEKKLSETLGQPWTINIDPKALYPYAEEGSWGNTSMGDLIVSYVEGVEYQLKYFIEQNGDGAKDEINEICSGHVLTMDFDEKNTVSYCGTKVGPEGELIILFTKGNLGTNTNYAADTNNLTKALNEAPSTVRPMSFVARASIRSDYDPNVQQIQEKLNKILGQEITIVPNFEANFEKLKGKASADSGWEQNFGRSHFSYLEGLVSQLEYDKFGEDDMLQEGLLEAMDKHAVHVRVVDKTKRSYNETVIEDGILYLQTTPSDFGVNVHQISNDIVNIL</sequence>
<organism evidence="2 3">
    <name type="scientific">Fusarium oxysporum f. sp. lycopersici (strain 4287 / CBS 123668 / FGSC 9935 / NRRL 34936)</name>
    <name type="common">Fusarium vascular wilt of tomato</name>
    <dbReference type="NCBI Taxonomy" id="426428"/>
    <lineage>
        <taxon>Eukaryota</taxon>
        <taxon>Fungi</taxon>
        <taxon>Dikarya</taxon>
        <taxon>Ascomycota</taxon>
        <taxon>Pezizomycotina</taxon>
        <taxon>Sordariomycetes</taxon>
        <taxon>Hypocreomycetidae</taxon>
        <taxon>Hypocreales</taxon>
        <taxon>Nectriaceae</taxon>
        <taxon>Fusarium</taxon>
        <taxon>Fusarium oxysporum species complex</taxon>
    </lineage>
</organism>
<dbReference type="EMBL" id="DS231710">
    <property type="protein sequence ID" value="KNB11776.1"/>
    <property type="molecule type" value="Genomic_DNA"/>
</dbReference>
<dbReference type="GeneID" id="28952940"/>
<dbReference type="KEGG" id="fox:FOXG_11543"/>
<dbReference type="Proteomes" id="UP000009097">
    <property type="component" value="Unassembled WGS sequence"/>
</dbReference>
<dbReference type="VEuPathDB" id="FungiDB:FOXG_11543"/>
<feature type="region of interest" description="Disordered" evidence="1">
    <location>
        <begin position="1"/>
        <end position="36"/>
    </location>
</feature>
<evidence type="ECO:0000313" key="3">
    <source>
        <dbReference type="Proteomes" id="UP000009097"/>
    </source>
</evidence>
<dbReference type="OrthoDB" id="2364174at2759"/>
<protein>
    <submittedName>
        <fullName evidence="2">Uncharacterized protein</fullName>
    </submittedName>
</protein>
<dbReference type="AlphaFoldDB" id="A0A0J9VLW8"/>
<evidence type="ECO:0000313" key="2">
    <source>
        <dbReference type="EMBL" id="KNB11776.1"/>
    </source>
</evidence>
<gene>
    <name evidence="2" type="ORF">FOXG_11543</name>
</gene>
<feature type="compositionally biased region" description="Polar residues" evidence="1">
    <location>
        <begin position="21"/>
        <end position="36"/>
    </location>
</feature>
<accession>A0A0J9VLW8</accession>
<proteinExistence type="predicted"/>
<reference evidence="2" key="2">
    <citation type="journal article" date="2010" name="Nature">
        <title>Comparative genomics reveals mobile pathogenicity chromosomes in Fusarium.</title>
        <authorList>
            <person name="Ma L.J."/>
            <person name="van der Does H.C."/>
            <person name="Borkovich K.A."/>
            <person name="Coleman J.J."/>
            <person name="Daboussi M.J."/>
            <person name="Di Pietro A."/>
            <person name="Dufresne M."/>
            <person name="Freitag M."/>
            <person name="Grabherr M."/>
            <person name="Henrissat B."/>
            <person name="Houterman P.M."/>
            <person name="Kang S."/>
            <person name="Shim W.B."/>
            <person name="Woloshuk C."/>
            <person name="Xie X."/>
            <person name="Xu J.R."/>
            <person name="Antoniw J."/>
            <person name="Baker S.E."/>
            <person name="Bluhm B.H."/>
            <person name="Breakspear A."/>
            <person name="Brown D.W."/>
            <person name="Butchko R.A."/>
            <person name="Chapman S."/>
            <person name="Coulson R."/>
            <person name="Coutinho P.M."/>
            <person name="Danchin E.G."/>
            <person name="Diener A."/>
            <person name="Gale L.R."/>
            <person name="Gardiner D.M."/>
            <person name="Goff S."/>
            <person name="Hammond-Kosack K.E."/>
            <person name="Hilburn K."/>
            <person name="Hua-Van A."/>
            <person name="Jonkers W."/>
            <person name="Kazan K."/>
            <person name="Kodira C.D."/>
            <person name="Koehrsen M."/>
            <person name="Kumar L."/>
            <person name="Lee Y.H."/>
            <person name="Li L."/>
            <person name="Manners J.M."/>
            <person name="Miranda-Saavedra D."/>
            <person name="Mukherjee M."/>
            <person name="Park G."/>
            <person name="Park J."/>
            <person name="Park S.Y."/>
            <person name="Proctor R.H."/>
            <person name="Regev A."/>
            <person name="Ruiz-Roldan M.C."/>
            <person name="Sain D."/>
            <person name="Sakthikumar S."/>
            <person name="Sykes S."/>
            <person name="Schwartz D.C."/>
            <person name="Turgeon B.G."/>
            <person name="Wapinski I."/>
            <person name="Yoder O."/>
            <person name="Young S."/>
            <person name="Zeng Q."/>
            <person name="Zhou S."/>
            <person name="Galagan J."/>
            <person name="Cuomo C.A."/>
            <person name="Kistler H.C."/>
            <person name="Rep M."/>
        </authorList>
    </citation>
    <scope>NUCLEOTIDE SEQUENCE [LARGE SCALE GENOMIC DNA]</scope>
    <source>
        <strain evidence="2">4287</strain>
    </source>
</reference>
<name>A0A0J9VLW8_FUSO4</name>
<evidence type="ECO:0000256" key="1">
    <source>
        <dbReference type="SAM" id="MobiDB-lite"/>
    </source>
</evidence>